<sequence length="205" mass="21463">MAYDPDGEERLRTTPTGTAPPSGPDAQPSPPPRPGLSYAAPAPIAVVPPVPGTVRLARTLWLLSFVAGMAVLVGSFLSRDGHLQRLRTVVDGMAPGGDAEAVSTASAIVFWGSVGALLLVILLEAALLGAILARHGWARWALVPLLAVHAVVTLLATAFLMPEGESANYVMVLWGAQLLLALVGLVLLFLPASSGWLKSRRAVRR</sequence>
<name>A0A1H2B922_9MICC</name>
<gene>
    <name evidence="3" type="ORF">SAMN04489743_3520</name>
</gene>
<feature type="transmembrane region" description="Helical" evidence="2">
    <location>
        <begin position="60"/>
        <end position="78"/>
    </location>
</feature>
<feature type="transmembrane region" description="Helical" evidence="2">
    <location>
        <begin position="140"/>
        <end position="161"/>
    </location>
</feature>
<dbReference type="EMBL" id="LT629779">
    <property type="protein sequence ID" value="SDT54780.1"/>
    <property type="molecule type" value="Genomic_DNA"/>
</dbReference>
<evidence type="ECO:0000256" key="2">
    <source>
        <dbReference type="SAM" id="Phobius"/>
    </source>
</evidence>
<reference evidence="4" key="1">
    <citation type="submission" date="2016-10" db="EMBL/GenBank/DDBJ databases">
        <authorList>
            <person name="Varghese N."/>
            <person name="Submissions S."/>
        </authorList>
    </citation>
    <scope>NUCLEOTIDE SEQUENCE [LARGE SCALE GENOMIC DNA]</scope>
    <source>
        <strain evidence="4">IMMIB L-1606</strain>
    </source>
</reference>
<dbReference type="RefSeq" id="WP_091722760.1">
    <property type="nucleotide sequence ID" value="NZ_CAUQLD010000005.1"/>
</dbReference>
<dbReference type="OrthoDB" id="4947883at2"/>
<dbReference type="AlphaFoldDB" id="A0A1H2B922"/>
<accession>A0A1H2B922</accession>
<feature type="transmembrane region" description="Helical" evidence="2">
    <location>
        <begin position="173"/>
        <end position="197"/>
    </location>
</feature>
<feature type="compositionally biased region" description="Pro residues" evidence="1">
    <location>
        <begin position="21"/>
        <end position="34"/>
    </location>
</feature>
<feature type="region of interest" description="Disordered" evidence="1">
    <location>
        <begin position="1"/>
        <end position="35"/>
    </location>
</feature>
<keyword evidence="2" id="KW-0812">Transmembrane</keyword>
<protein>
    <submittedName>
        <fullName evidence="3">Uncharacterized protein</fullName>
    </submittedName>
</protein>
<proteinExistence type="predicted"/>
<keyword evidence="2" id="KW-1133">Transmembrane helix</keyword>
<keyword evidence="4" id="KW-1185">Reference proteome</keyword>
<evidence type="ECO:0000313" key="4">
    <source>
        <dbReference type="Proteomes" id="UP000198751"/>
    </source>
</evidence>
<evidence type="ECO:0000313" key="3">
    <source>
        <dbReference type="EMBL" id="SDT54780.1"/>
    </source>
</evidence>
<organism evidence="3 4">
    <name type="scientific">Pseudarthrobacter equi</name>
    <dbReference type="NCBI Taxonomy" id="728066"/>
    <lineage>
        <taxon>Bacteria</taxon>
        <taxon>Bacillati</taxon>
        <taxon>Actinomycetota</taxon>
        <taxon>Actinomycetes</taxon>
        <taxon>Micrococcales</taxon>
        <taxon>Micrococcaceae</taxon>
        <taxon>Pseudarthrobacter</taxon>
    </lineage>
</organism>
<evidence type="ECO:0000256" key="1">
    <source>
        <dbReference type="SAM" id="MobiDB-lite"/>
    </source>
</evidence>
<dbReference type="Proteomes" id="UP000198751">
    <property type="component" value="Chromosome I"/>
</dbReference>
<feature type="transmembrane region" description="Helical" evidence="2">
    <location>
        <begin position="108"/>
        <end position="133"/>
    </location>
</feature>
<keyword evidence="2" id="KW-0472">Membrane</keyword>